<dbReference type="AlphaFoldDB" id="A0A9W8DP22"/>
<protein>
    <submittedName>
        <fullName evidence="1">E1 ubiquitin-activating protein aos1</fullName>
        <ecNumber evidence="1">6.2.1.45</ecNumber>
    </submittedName>
</protein>
<keyword evidence="2" id="KW-1185">Reference proteome</keyword>
<dbReference type="GO" id="GO:0019948">
    <property type="term" value="F:SUMO activating enzyme activity"/>
    <property type="evidence" value="ECO:0007669"/>
    <property type="project" value="TreeGrafter"/>
</dbReference>
<organism evidence="1 2">
    <name type="scientific">Tieghemiomyces parasiticus</name>
    <dbReference type="NCBI Taxonomy" id="78921"/>
    <lineage>
        <taxon>Eukaryota</taxon>
        <taxon>Fungi</taxon>
        <taxon>Fungi incertae sedis</taxon>
        <taxon>Zoopagomycota</taxon>
        <taxon>Kickxellomycotina</taxon>
        <taxon>Dimargaritomycetes</taxon>
        <taxon>Dimargaritales</taxon>
        <taxon>Dimargaritaceae</taxon>
        <taxon>Tieghemiomyces</taxon>
    </lineage>
</organism>
<evidence type="ECO:0000313" key="2">
    <source>
        <dbReference type="Proteomes" id="UP001150569"/>
    </source>
</evidence>
<dbReference type="GO" id="GO:0004839">
    <property type="term" value="F:ubiquitin activating enzyme activity"/>
    <property type="evidence" value="ECO:0007669"/>
    <property type="project" value="UniProtKB-EC"/>
</dbReference>
<dbReference type="GO" id="GO:0016925">
    <property type="term" value="P:protein sumoylation"/>
    <property type="evidence" value="ECO:0007669"/>
    <property type="project" value="TreeGrafter"/>
</dbReference>
<dbReference type="PANTHER" id="PTHR10953:SF162">
    <property type="entry name" value="SUMO-ACTIVATING ENZYME SUBUNIT 1"/>
    <property type="match status" value="1"/>
</dbReference>
<evidence type="ECO:0000313" key="1">
    <source>
        <dbReference type="EMBL" id="KAJ1918641.1"/>
    </source>
</evidence>
<dbReference type="SUPFAM" id="SSF69572">
    <property type="entry name" value="Activating enzymes of the ubiquitin-like proteins"/>
    <property type="match status" value="1"/>
</dbReference>
<dbReference type="EC" id="6.2.1.45" evidence="1"/>
<dbReference type="InterPro" id="IPR045886">
    <property type="entry name" value="ThiF/MoeB/HesA"/>
</dbReference>
<dbReference type="Gene3D" id="3.40.50.720">
    <property type="entry name" value="NAD(P)-binding Rossmann-like Domain"/>
    <property type="match status" value="1"/>
</dbReference>
<dbReference type="EMBL" id="JANBPT010000497">
    <property type="protein sequence ID" value="KAJ1918641.1"/>
    <property type="molecule type" value="Genomic_DNA"/>
</dbReference>
<dbReference type="InterPro" id="IPR035985">
    <property type="entry name" value="Ubiquitin-activating_enz"/>
</dbReference>
<dbReference type="GO" id="GO:0031510">
    <property type="term" value="C:SUMO activating enzyme complex"/>
    <property type="evidence" value="ECO:0007669"/>
    <property type="project" value="TreeGrafter"/>
</dbReference>
<gene>
    <name evidence="1" type="primary">AOS1_1</name>
    <name evidence="1" type="ORF">IWQ60_007450</name>
</gene>
<keyword evidence="1" id="KW-0436">Ligase</keyword>
<proteinExistence type="predicted"/>
<dbReference type="Proteomes" id="UP001150569">
    <property type="component" value="Unassembled WGS sequence"/>
</dbReference>
<name>A0A9W8DP22_9FUNG</name>
<dbReference type="OrthoDB" id="10252231at2759"/>
<sequence length="258" mass="28220">MTTSALIQPTITADEAALYDRQIRLWGLDAQQRLRNAHVRVINLRSPIALELCKNLTLAGIGRLTLTDDRLVETADLAYLYCCLGDADTWVGKEVGKAYKHYLHTLNPRVAVTLDERAGREVDAAGFVGVQLTCLVDPSPADLLRVDQCYREHVQATPLSALPSMAQPTPPEGLLATGSYGELGYVLADLHRFSFQPAASTASEPASDGPAPLTVERVNFDTFADVLARNWSDVPARQIKRRLSPGWLALLGKLVTCR</sequence>
<reference evidence="1" key="1">
    <citation type="submission" date="2022-07" db="EMBL/GenBank/DDBJ databases">
        <title>Phylogenomic reconstructions and comparative analyses of Kickxellomycotina fungi.</title>
        <authorList>
            <person name="Reynolds N.K."/>
            <person name="Stajich J.E."/>
            <person name="Barry K."/>
            <person name="Grigoriev I.V."/>
            <person name="Crous P."/>
            <person name="Smith M.E."/>
        </authorList>
    </citation>
    <scope>NUCLEOTIDE SEQUENCE</scope>
    <source>
        <strain evidence="1">RSA 861</strain>
    </source>
</reference>
<dbReference type="PANTHER" id="PTHR10953">
    <property type="entry name" value="UBIQUITIN-ACTIVATING ENZYME E1"/>
    <property type="match status" value="1"/>
</dbReference>
<dbReference type="GO" id="GO:0005737">
    <property type="term" value="C:cytoplasm"/>
    <property type="evidence" value="ECO:0007669"/>
    <property type="project" value="TreeGrafter"/>
</dbReference>
<accession>A0A9W8DP22</accession>
<comment type="caution">
    <text evidence="1">The sequence shown here is derived from an EMBL/GenBank/DDBJ whole genome shotgun (WGS) entry which is preliminary data.</text>
</comment>